<dbReference type="Pfam" id="PF07081">
    <property type="entry name" value="DUF1349"/>
    <property type="match status" value="1"/>
</dbReference>
<dbReference type="PANTHER" id="PTHR35332:SF2">
    <property type="entry name" value="REGULATION OF ENOLASE PROTEIN 1"/>
    <property type="match status" value="1"/>
</dbReference>
<dbReference type="Gene3D" id="2.60.120.200">
    <property type="match status" value="1"/>
</dbReference>
<organism evidence="1 2">
    <name type="scientific">Candidatus Gallimonas intestinavium</name>
    <dbReference type="NCBI Taxonomy" id="2838603"/>
    <lineage>
        <taxon>Bacteria</taxon>
        <taxon>Bacillati</taxon>
        <taxon>Bacillota</taxon>
        <taxon>Clostridia</taxon>
        <taxon>Candidatus Gallimonas</taxon>
    </lineage>
</organism>
<proteinExistence type="predicted"/>
<dbReference type="SUPFAM" id="SSF49899">
    <property type="entry name" value="Concanavalin A-like lectins/glucanases"/>
    <property type="match status" value="1"/>
</dbReference>
<sequence length="201" mass="23627">MFDARTMEWTRPPQKAQVTKSRVLFETEPHTDLWQRTYYHFRNDSAPVLQFKTCEKFFSFTVKVQFDYRRRFDQAGVALYLGSDSWLKGSIEYEDGRICRLGAVVTNRGYSDWSSTDISPVREMWFRLSRREDDFCIENSEDGVIFHQMRIAHMFDLPEEISLGIYACSPEESSFEAVFTDLQLTECKWRAHDGQPPDAEA</sequence>
<dbReference type="PANTHER" id="PTHR35332">
    <property type="entry name" value="REGULATION OF ENOLASE PROTEIN 1"/>
    <property type="match status" value="1"/>
</dbReference>
<protein>
    <submittedName>
        <fullName evidence="1">DUF1349 domain-containing protein</fullName>
    </submittedName>
</protein>
<accession>A0A9D2G589</accession>
<dbReference type="InterPro" id="IPR013320">
    <property type="entry name" value="ConA-like_dom_sf"/>
</dbReference>
<dbReference type="Proteomes" id="UP000824102">
    <property type="component" value="Unassembled WGS sequence"/>
</dbReference>
<evidence type="ECO:0000313" key="2">
    <source>
        <dbReference type="Proteomes" id="UP000824102"/>
    </source>
</evidence>
<name>A0A9D2G589_9FIRM</name>
<dbReference type="AlphaFoldDB" id="A0A9D2G589"/>
<reference evidence="1" key="1">
    <citation type="journal article" date="2021" name="PeerJ">
        <title>Extensive microbial diversity within the chicken gut microbiome revealed by metagenomics and culture.</title>
        <authorList>
            <person name="Gilroy R."/>
            <person name="Ravi A."/>
            <person name="Getino M."/>
            <person name="Pursley I."/>
            <person name="Horton D.L."/>
            <person name="Alikhan N.F."/>
            <person name="Baker D."/>
            <person name="Gharbi K."/>
            <person name="Hall N."/>
            <person name="Watson M."/>
            <person name="Adriaenssens E.M."/>
            <person name="Foster-Nyarko E."/>
            <person name="Jarju S."/>
            <person name="Secka A."/>
            <person name="Antonio M."/>
            <person name="Oren A."/>
            <person name="Chaudhuri R.R."/>
            <person name="La Ragione R."/>
            <person name="Hildebrand F."/>
            <person name="Pallen M.J."/>
        </authorList>
    </citation>
    <scope>NUCLEOTIDE SEQUENCE</scope>
    <source>
        <strain evidence="1">ChiW7-2402</strain>
    </source>
</reference>
<reference evidence="1" key="2">
    <citation type="submission" date="2021-04" db="EMBL/GenBank/DDBJ databases">
        <authorList>
            <person name="Gilroy R."/>
        </authorList>
    </citation>
    <scope>NUCLEOTIDE SEQUENCE</scope>
    <source>
        <strain evidence="1">ChiW7-2402</strain>
    </source>
</reference>
<comment type="caution">
    <text evidence="1">The sequence shown here is derived from an EMBL/GenBank/DDBJ whole genome shotgun (WGS) entry which is preliminary data.</text>
</comment>
<dbReference type="InterPro" id="IPR009784">
    <property type="entry name" value="DUF1349"/>
</dbReference>
<gene>
    <name evidence="1" type="ORF">H9964_02640</name>
</gene>
<dbReference type="EMBL" id="DXBB01000044">
    <property type="protein sequence ID" value="HIZ72462.1"/>
    <property type="molecule type" value="Genomic_DNA"/>
</dbReference>
<dbReference type="PIRSF" id="PIRSF022704">
    <property type="entry name" value="UCP022704"/>
    <property type="match status" value="1"/>
</dbReference>
<dbReference type="InterPro" id="IPR015987">
    <property type="entry name" value="UCP022704"/>
</dbReference>
<evidence type="ECO:0000313" key="1">
    <source>
        <dbReference type="EMBL" id="HIZ72462.1"/>
    </source>
</evidence>